<evidence type="ECO:0000313" key="2">
    <source>
        <dbReference type="EMBL" id="GBF40628.1"/>
    </source>
</evidence>
<comment type="caution">
    <text evidence="2">The sequence shown here is derived from an EMBL/GenBank/DDBJ whole genome shotgun (WGS) entry which is preliminary data.</text>
</comment>
<keyword evidence="3" id="KW-1185">Reference proteome</keyword>
<protein>
    <recommendedName>
        <fullName evidence="4">DUF1772 domain-containing protein</fullName>
    </recommendedName>
</protein>
<dbReference type="EMBL" id="BFAY01000012">
    <property type="protein sequence ID" value="GBF40628.1"/>
    <property type="molecule type" value="Genomic_DNA"/>
</dbReference>
<keyword evidence="1" id="KW-0472">Membrane</keyword>
<feature type="transmembrane region" description="Helical" evidence="1">
    <location>
        <begin position="7"/>
        <end position="36"/>
    </location>
</feature>
<dbReference type="AlphaFoldDB" id="A0A2P2D7P2"/>
<feature type="transmembrane region" description="Helical" evidence="1">
    <location>
        <begin position="131"/>
        <end position="150"/>
    </location>
</feature>
<sequence>MRILTKITGFITVLVLGLTAGAMLTEAVIIVPFWLSLSPTEFFDWYAKHQAALVNYYSPLEIWSTILTVVTSILLLIAKQEGRLSMVASTVLSILVIMTFFIFFKDANAGFNTRSIANEKLTSAITTWGNWQWLRVGLGIAAFIFGLLSIQTNKK</sequence>
<gene>
    <name evidence="2" type="ORF">LPTSP1_36460</name>
</gene>
<proteinExistence type="predicted"/>
<evidence type="ECO:0000313" key="3">
    <source>
        <dbReference type="Proteomes" id="UP000245076"/>
    </source>
</evidence>
<feature type="transmembrane region" description="Helical" evidence="1">
    <location>
        <begin position="56"/>
        <end position="77"/>
    </location>
</feature>
<keyword evidence="1" id="KW-1133">Transmembrane helix</keyword>
<evidence type="ECO:0008006" key="4">
    <source>
        <dbReference type="Google" id="ProtNLM"/>
    </source>
</evidence>
<keyword evidence="1" id="KW-0812">Transmembrane</keyword>
<dbReference type="RefSeq" id="WP_167396472.1">
    <property type="nucleotide sequence ID" value="NZ_BFAY01000012.1"/>
</dbReference>
<accession>A0A2P2D7P2</accession>
<reference evidence="2 3" key="1">
    <citation type="submission" date="2018-02" db="EMBL/GenBank/DDBJ databases">
        <title>Novel Leptospira species isolated from soil and water in Japan.</title>
        <authorList>
            <person name="Nakao R."/>
            <person name="Masuzawa T."/>
        </authorList>
    </citation>
    <scope>NUCLEOTIDE SEQUENCE [LARGE SCALE GENOMIC DNA]</scope>
    <source>
        <strain evidence="2 3">E8</strain>
    </source>
</reference>
<feature type="transmembrane region" description="Helical" evidence="1">
    <location>
        <begin position="84"/>
        <end position="104"/>
    </location>
</feature>
<name>A0A2P2D7P2_9LEPT</name>
<dbReference type="Proteomes" id="UP000245076">
    <property type="component" value="Unassembled WGS sequence"/>
</dbReference>
<evidence type="ECO:0000256" key="1">
    <source>
        <dbReference type="SAM" id="Phobius"/>
    </source>
</evidence>
<organism evidence="2 3">
    <name type="scientific">Leptospira johnsonii</name>
    <dbReference type="NCBI Taxonomy" id="1917820"/>
    <lineage>
        <taxon>Bacteria</taxon>
        <taxon>Pseudomonadati</taxon>
        <taxon>Spirochaetota</taxon>
        <taxon>Spirochaetia</taxon>
        <taxon>Leptospirales</taxon>
        <taxon>Leptospiraceae</taxon>
        <taxon>Leptospira</taxon>
    </lineage>
</organism>